<keyword evidence="2" id="KW-1185">Reference proteome</keyword>
<dbReference type="AlphaFoldDB" id="A0AAD5M185"/>
<accession>A0AAD5M185</accession>
<dbReference type="Proteomes" id="UP001196413">
    <property type="component" value="Unassembled WGS sequence"/>
</dbReference>
<sequence length="133" mass="14726">MTSVVSRLLNVFGKSASLDFETEKTPDPDSLLRASKNIRERERTGIDASFVSCLICSGKTPLRESHVKCYADKQASPLRMALTSVFHNEMPPRVASAPSSTIGTTHQHFSATATPLDRSKFHDVYTPNCKHNF</sequence>
<gene>
    <name evidence="1" type="ORF">KIN20_004805</name>
</gene>
<proteinExistence type="predicted"/>
<protein>
    <submittedName>
        <fullName evidence="1">Uncharacterized protein</fullName>
    </submittedName>
</protein>
<dbReference type="EMBL" id="JAHQIW010000643">
    <property type="protein sequence ID" value="KAJ1349310.1"/>
    <property type="molecule type" value="Genomic_DNA"/>
</dbReference>
<organism evidence="1 2">
    <name type="scientific">Parelaphostrongylus tenuis</name>
    <name type="common">Meningeal worm</name>
    <dbReference type="NCBI Taxonomy" id="148309"/>
    <lineage>
        <taxon>Eukaryota</taxon>
        <taxon>Metazoa</taxon>
        <taxon>Ecdysozoa</taxon>
        <taxon>Nematoda</taxon>
        <taxon>Chromadorea</taxon>
        <taxon>Rhabditida</taxon>
        <taxon>Rhabditina</taxon>
        <taxon>Rhabditomorpha</taxon>
        <taxon>Strongyloidea</taxon>
        <taxon>Metastrongylidae</taxon>
        <taxon>Parelaphostrongylus</taxon>
    </lineage>
</organism>
<evidence type="ECO:0000313" key="2">
    <source>
        <dbReference type="Proteomes" id="UP001196413"/>
    </source>
</evidence>
<reference evidence="1" key="1">
    <citation type="submission" date="2021-06" db="EMBL/GenBank/DDBJ databases">
        <title>Parelaphostrongylus tenuis whole genome reference sequence.</title>
        <authorList>
            <person name="Garwood T.J."/>
            <person name="Larsen P.A."/>
            <person name="Fountain-Jones N.M."/>
            <person name="Garbe J.R."/>
            <person name="Macchietto M.G."/>
            <person name="Kania S.A."/>
            <person name="Gerhold R.W."/>
            <person name="Richards J.E."/>
            <person name="Wolf T.M."/>
        </authorList>
    </citation>
    <scope>NUCLEOTIDE SEQUENCE</scope>
    <source>
        <strain evidence="1">MNPRO001-30</strain>
        <tissue evidence="1">Meninges</tissue>
    </source>
</reference>
<comment type="caution">
    <text evidence="1">The sequence shown here is derived from an EMBL/GenBank/DDBJ whole genome shotgun (WGS) entry which is preliminary data.</text>
</comment>
<evidence type="ECO:0000313" key="1">
    <source>
        <dbReference type="EMBL" id="KAJ1349310.1"/>
    </source>
</evidence>
<name>A0AAD5M185_PARTN</name>